<dbReference type="SUPFAM" id="SSF55961">
    <property type="entry name" value="Bet v1-like"/>
    <property type="match status" value="1"/>
</dbReference>
<dbReference type="STRING" id="1804984.AYM40_27690"/>
<dbReference type="CDD" id="cd05018">
    <property type="entry name" value="CoxG"/>
    <property type="match status" value="1"/>
</dbReference>
<dbReference type="EMBL" id="CP014579">
    <property type="protein sequence ID" value="ANB76064.1"/>
    <property type="molecule type" value="Genomic_DNA"/>
</dbReference>
<dbReference type="Proteomes" id="UP000076852">
    <property type="component" value="Chromosome 2"/>
</dbReference>
<evidence type="ECO:0000313" key="2">
    <source>
        <dbReference type="Proteomes" id="UP000076852"/>
    </source>
</evidence>
<dbReference type="KEGG" id="buz:AYM40_27690"/>
<dbReference type="AlphaFoldDB" id="A0A160FT45"/>
<dbReference type="Gene3D" id="3.30.530.20">
    <property type="match status" value="1"/>
</dbReference>
<proteinExistence type="predicted"/>
<dbReference type="InterPro" id="IPR010419">
    <property type="entry name" value="CO_DH_gsu"/>
</dbReference>
<protein>
    <submittedName>
        <fullName evidence="1">Carbon monoxide dehydrogenase</fullName>
    </submittedName>
</protein>
<dbReference type="PANTHER" id="PTHR38588:SF1">
    <property type="entry name" value="BLL0334 PROTEIN"/>
    <property type="match status" value="1"/>
</dbReference>
<dbReference type="OrthoDB" id="9787428at2"/>
<gene>
    <name evidence="1" type="ORF">AYM40_27690</name>
</gene>
<keyword evidence="2" id="KW-1185">Reference proteome</keyword>
<sequence length="161" mass="17261">MEFNGSQNISASRATVWQRLNDPRTLQECLPGCERYEQAEDGSYDAVIAASVGPIKARFKGSARFLDLREDTGYRIEGNGSGGIAGFGKLIADVHLEDIDGGTALHYTATAQLGGKLAQIGSRLVGAVANKFLADFFSRFEKLVSECEDAAAPQSMTIVIL</sequence>
<organism evidence="1 2">
    <name type="scientific">Paraburkholderia phytofirmans OLGA172</name>
    <dbReference type="NCBI Taxonomy" id="1417228"/>
    <lineage>
        <taxon>Bacteria</taxon>
        <taxon>Pseudomonadati</taxon>
        <taxon>Pseudomonadota</taxon>
        <taxon>Betaproteobacteria</taxon>
        <taxon>Burkholderiales</taxon>
        <taxon>Burkholderiaceae</taxon>
        <taxon>Paraburkholderia</taxon>
    </lineage>
</organism>
<dbReference type="RefSeq" id="WP_063499315.1">
    <property type="nucleotide sequence ID" value="NZ_CP014579.1"/>
</dbReference>
<dbReference type="InterPro" id="IPR023393">
    <property type="entry name" value="START-like_dom_sf"/>
</dbReference>
<accession>A0A160FT45</accession>
<reference evidence="1 2" key="1">
    <citation type="journal article" date="2016" name="Gene">
        <title>PacBio SMRT assembly of a complex multi-replicon genome reveals chlorocatechol degradative operon in a region of genome plasticity.</title>
        <authorList>
            <person name="Ricker N."/>
            <person name="Shen S.Y."/>
            <person name="Goordial J."/>
            <person name="Jin S."/>
            <person name="Fulthorpe R.R."/>
        </authorList>
    </citation>
    <scope>NUCLEOTIDE SEQUENCE [LARGE SCALE GENOMIC DNA]</scope>
    <source>
        <strain evidence="1 2">OLGA172</strain>
    </source>
</reference>
<dbReference type="PANTHER" id="PTHR38588">
    <property type="entry name" value="BLL0334 PROTEIN"/>
    <property type="match status" value="1"/>
</dbReference>
<dbReference type="Pfam" id="PF06240">
    <property type="entry name" value="COXG"/>
    <property type="match status" value="1"/>
</dbReference>
<evidence type="ECO:0000313" key="1">
    <source>
        <dbReference type="EMBL" id="ANB76064.1"/>
    </source>
</evidence>
<name>A0A160FT45_9BURK</name>